<dbReference type="Pfam" id="PF14534">
    <property type="entry name" value="DUF4440"/>
    <property type="match status" value="1"/>
</dbReference>
<dbReference type="RefSeq" id="WP_057730939.1">
    <property type="nucleotide sequence ID" value="NZ_BJZK01000001.1"/>
</dbReference>
<dbReference type="SUPFAM" id="SSF54427">
    <property type="entry name" value="NTF2-like"/>
    <property type="match status" value="1"/>
</dbReference>
<comment type="caution">
    <text evidence="2">The sequence shown here is derived from an EMBL/GenBank/DDBJ whole genome shotgun (WGS) entry which is preliminary data.</text>
</comment>
<accession>A0ABQ0WT05</accession>
<organism evidence="2 3">
    <name type="scientific">Levilactobacillus zymae</name>
    <dbReference type="NCBI Taxonomy" id="267363"/>
    <lineage>
        <taxon>Bacteria</taxon>
        <taxon>Bacillati</taxon>
        <taxon>Bacillota</taxon>
        <taxon>Bacilli</taxon>
        <taxon>Lactobacillales</taxon>
        <taxon>Lactobacillaceae</taxon>
        <taxon>Levilactobacillus</taxon>
    </lineage>
</organism>
<dbReference type="Proteomes" id="UP000321794">
    <property type="component" value="Unassembled WGS sequence"/>
</dbReference>
<keyword evidence="3" id="KW-1185">Reference proteome</keyword>
<feature type="domain" description="DUF4440" evidence="1">
    <location>
        <begin position="7"/>
        <end position="115"/>
    </location>
</feature>
<evidence type="ECO:0000313" key="2">
    <source>
        <dbReference type="EMBL" id="GEO70898.1"/>
    </source>
</evidence>
<dbReference type="InterPro" id="IPR032710">
    <property type="entry name" value="NTF2-like_dom_sf"/>
</dbReference>
<dbReference type="Gene3D" id="3.10.450.50">
    <property type="match status" value="1"/>
</dbReference>
<reference evidence="2 3" key="1">
    <citation type="submission" date="2019-07" db="EMBL/GenBank/DDBJ databases">
        <title>Whole genome shotgun sequence of Lactobacillus zymae NBRC 107157.</title>
        <authorList>
            <person name="Hosoyama A."/>
            <person name="Uohara A."/>
            <person name="Ohji S."/>
            <person name="Ichikawa N."/>
        </authorList>
    </citation>
    <scope>NUCLEOTIDE SEQUENCE [LARGE SCALE GENOMIC DNA]</scope>
    <source>
        <strain evidence="2 3">NBRC 107157</strain>
    </source>
</reference>
<proteinExistence type="predicted"/>
<evidence type="ECO:0000259" key="1">
    <source>
        <dbReference type="Pfam" id="PF14534"/>
    </source>
</evidence>
<sequence>MTDKEVIIQLYRDENTAMVQKNISRLNEILADGMTLTHMTGYVQPKFEWIDQIQNDEMQYLASQEEAIQDVHIDGNQASLVGQNRVQAKIWGGGEHTWPLQMRMTYRKQAGQWRITSQVASTY</sequence>
<dbReference type="EMBL" id="BJZK01000001">
    <property type="protein sequence ID" value="GEO70898.1"/>
    <property type="molecule type" value="Genomic_DNA"/>
</dbReference>
<dbReference type="InterPro" id="IPR027843">
    <property type="entry name" value="DUF4440"/>
</dbReference>
<evidence type="ECO:0000313" key="3">
    <source>
        <dbReference type="Proteomes" id="UP000321794"/>
    </source>
</evidence>
<protein>
    <submittedName>
        <fullName evidence="2">DUF4440 domain-containing protein</fullName>
    </submittedName>
</protein>
<gene>
    <name evidence="2" type="ORF">LZY01_00660</name>
</gene>
<name>A0ABQ0WT05_9LACO</name>